<dbReference type="VEuPathDB" id="PlasmoDB:PCOAH_00002170"/>
<evidence type="ECO:0008006" key="5">
    <source>
        <dbReference type="Google" id="ProtNLM"/>
    </source>
</evidence>
<accession>A0A1B1DTF3</accession>
<feature type="transmembrane region" description="Helical" evidence="2">
    <location>
        <begin position="390"/>
        <end position="411"/>
    </location>
</feature>
<feature type="region of interest" description="Disordered" evidence="1">
    <location>
        <begin position="31"/>
        <end position="52"/>
    </location>
</feature>
<evidence type="ECO:0000313" key="4">
    <source>
        <dbReference type="Proteomes" id="UP000092716"/>
    </source>
</evidence>
<keyword evidence="4" id="KW-1185">Reference proteome</keyword>
<keyword evidence="2" id="KW-0812">Transmembrane</keyword>
<reference evidence="4" key="1">
    <citation type="submission" date="2016-06" db="EMBL/GenBank/DDBJ databases">
        <title>First high quality genome sequence of Plasmodium coatneyi using continuous long reads from single molecule, real-time sequencing.</title>
        <authorList>
            <person name="Chien J.-T."/>
            <person name="Pakala S.B."/>
            <person name="Geraldo J.A."/>
            <person name="Lapp S.A."/>
            <person name="Barnwell J.W."/>
            <person name="Kissinger J.C."/>
            <person name="Galinski M.R."/>
            <person name="Humphrey J.C."/>
        </authorList>
    </citation>
    <scope>NUCLEOTIDE SEQUENCE [LARGE SCALE GENOMIC DNA]</scope>
    <source>
        <strain evidence="4">Hackeri</strain>
    </source>
</reference>
<evidence type="ECO:0000256" key="1">
    <source>
        <dbReference type="SAM" id="MobiDB-lite"/>
    </source>
</evidence>
<dbReference type="Proteomes" id="UP000092716">
    <property type="component" value="Chromosome 1"/>
</dbReference>
<proteinExistence type="predicted"/>
<gene>
    <name evidence="3" type="ORF">PCOAH_00002170</name>
</gene>
<keyword evidence="2" id="KW-1133">Transmembrane helix</keyword>
<dbReference type="EMBL" id="CP016239">
    <property type="protein sequence ID" value="ANQ05865.1"/>
    <property type="molecule type" value="Genomic_DNA"/>
</dbReference>
<organism evidence="3 4">
    <name type="scientific">Plasmodium coatneyi</name>
    <dbReference type="NCBI Taxonomy" id="208452"/>
    <lineage>
        <taxon>Eukaryota</taxon>
        <taxon>Sar</taxon>
        <taxon>Alveolata</taxon>
        <taxon>Apicomplexa</taxon>
        <taxon>Aconoidasida</taxon>
        <taxon>Haemosporida</taxon>
        <taxon>Plasmodiidae</taxon>
        <taxon>Plasmodium</taxon>
    </lineage>
</organism>
<dbReference type="GeneID" id="30906937"/>
<keyword evidence="2" id="KW-0472">Membrane</keyword>
<dbReference type="RefSeq" id="XP_019912560.1">
    <property type="nucleotide sequence ID" value="XM_020057034.1"/>
</dbReference>
<dbReference type="AlphaFoldDB" id="A0A1B1DTF3"/>
<sequence length="439" mass="51082">MCISRALIGEANIRTQQQSNNIPPRIRLMSSVDDYDDHDDHHPYDDDDLSTNSSIAMDNIPMESLLFKKEEQRHHFHDDLSTFTGSVETLPEDRNHDYDYVDDLPTNYGSVESIFKEQQSRVPHDLHYDDDISTNSGSVESLFEERDHFHDDLSTNFGSTQSLFEERHHFHDDLSTNSGSVDSLLEEQQTTVPHHHHNHHHYDDNLSTNFGSVESIFKEPNDDYADHDYADDMSTDTSSCKSAYTDGDYCDSNNEFYNVMYENSGHVRPKAGVHLPMIDEYFIGEYKNYSSSKKFHKRNSLKHKIYKYIPFLGKFFNRIDAKLESEIRRYLDIKEREKQNYPVRKVKGTRKFLNFLSKNRVFVSLEAFGTLPLLFLVFLLILKFSGSSPLLPLMAIVLVCVGYGLLVFYYVRKLEKVSRLRKHIKELRATKKVATDQTN</sequence>
<feature type="transmembrane region" description="Helical" evidence="2">
    <location>
        <begin position="361"/>
        <end position="384"/>
    </location>
</feature>
<dbReference type="KEGG" id="pcot:PCOAH_00002170"/>
<evidence type="ECO:0000313" key="3">
    <source>
        <dbReference type="EMBL" id="ANQ05865.1"/>
    </source>
</evidence>
<protein>
    <recommendedName>
        <fullName evidence="5">Pv-fam-d protein</fullName>
    </recommendedName>
</protein>
<name>A0A1B1DTF3_9APIC</name>
<evidence type="ECO:0000256" key="2">
    <source>
        <dbReference type="SAM" id="Phobius"/>
    </source>
</evidence>